<dbReference type="Gene3D" id="3.30.160.60">
    <property type="entry name" value="Classic Zinc Finger"/>
    <property type="match status" value="2"/>
</dbReference>
<dbReference type="SMART" id="SM00336">
    <property type="entry name" value="BBOX"/>
    <property type="match status" value="2"/>
</dbReference>
<dbReference type="Gene3D" id="2.120.10.30">
    <property type="entry name" value="TolB, C-terminal domain"/>
    <property type="match status" value="1"/>
</dbReference>
<dbReference type="InterPro" id="IPR000315">
    <property type="entry name" value="Znf_B-box"/>
</dbReference>
<protein>
    <recommendedName>
        <fullName evidence="2">B box-type domain-containing protein</fullName>
    </recommendedName>
</protein>
<dbReference type="AlphaFoldDB" id="A0A8S3UA32"/>
<feature type="domain" description="B box-type" evidence="2">
    <location>
        <begin position="259"/>
        <end position="306"/>
    </location>
</feature>
<proteinExistence type="predicted"/>
<organism evidence="3 4">
    <name type="scientific">Mytilus edulis</name>
    <name type="common">Blue mussel</name>
    <dbReference type="NCBI Taxonomy" id="6550"/>
    <lineage>
        <taxon>Eukaryota</taxon>
        <taxon>Metazoa</taxon>
        <taxon>Spiralia</taxon>
        <taxon>Lophotrochozoa</taxon>
        <taxon>Mollusca</taxon>
        <taxon>Bivalvia</taxon>
        <taxon>Autobranchia</taxon>
        <taxon>Pteriomorphia</taxon>
        <taxon>Mytilida</taxon>
        <taxon>Mytiloidea</taxon>
        <taxon>Mytilidae</taxon>
        <taxon>Mytilinae</taxon>
        <taxon>Mytilus</taxon>
    </lineage>
</organism>
<keyword evidence="1" id="KW-0862">Zinc</keyword>
<keyword evidence="4" id="KW-1185">Reference proteome</keyword>
<comment type="caution">
    <text evidence="3">The sequence shown here is derived from an EMBL/GenBank/DDBJ whole genome shotgun (WGS) entry which is preliminary data.</text>
</comment>
<dbReference type="GO" id="GO:0008270">
    <property type="term" value="F:zinc ion binding"/>
    <property type="evidence" value="ECO:0007669"/>
    <property type="project" value="UniProtKB-KW"/>
</dbReference>
<gene>
    <name evidence="3" type="ORF">MEDL_54808</name>
</gene>
<name>A0A8S3UA32_MYTED</name>
<dbReference type="GO" id="GO:0006513">
    <property type="term" value="P:protein monoubiquitination"/>
    <property type="evidence" value="ECO:0007669"/>
    <property type="project" value="TreeGrafter"/>
</dbReference>
<evidence type="ECO:0000256" key="1">
    <source>
        <dbReference type="PROSITE-ProRule" id="PRU00024"/>
    </source>
</evidence>
<dbReference type="CDD" id="cd19757">
    <property type="entry name" value="Bbox1"/>
    <property type="match status" value="2"/>
</dbReference>
<dbReference type="PANTHER" id="PTHR25462">
    <property type="entry name" value="BONUS, ISOFORM C-RELATED"/>
    <property type="match status" value="1"/>
</dbReference>
<dbReference type="SUPFAM" id="SSF101898">
    <property type="entry name" value="NHL repeat"/>
    <property type="match status" value="1"/>
</dbReference>
<sequence>MATVTSTNCSVCESQYIVKTAVKWCFKCDEAFCPDCLKYHSNVKLTKGHAVIDVSNLKELPEFVLKINQHCEDHGALFQNYCLSHERPCCRKCINLTHKNCVDMPPLDDVIKDARKSTAVEDIQERLQNLKECYKGLLHDGKIYCTNIGCPSVQCYNGDRTLVWDFKDQALIGRRGIAVDKSGIVYVGNQGGGNVIIASPDGSKYKAIKINSIPSQGYATSIKEGLVCIYVVMTDQPVFLCHVIDKSIIIPDMADATSTNCTVCEAQSDIKAAVKWCSECEETFCFDCLKYHSNAKSTKGHAVIDVSDQKELPDFVLKIKQHCGEHGALFQNYCLSHARPCCRKCINSTHKNCIDMPPLDEVIKYVSKSAAVEDIQKRLRNLKEYYERLC</sequence>
<reference evidence="3" key="1">
    <citation type="submission" date="2021-03" db="EMBL/GenBank/DDBJ databases">
        <authorList>
            <person name="Bekaert M."/>
        </authorList>
    </citation>
    <scope>NUCLEOTIDE SEQUENCE</scope>
</reference>
<keyword evidence="1" id="KW-0863">Zinc-finger</keyword>
<dbReference type="InterPro" id="IPR047153">
    <property type="entry name" value="TRIM45/56/19-like"/>
</dbReference>
<dbReference type="EMBL" id="CAJPWZ010002680">
    <property type="protein sequence ID" value="CAG2242648.1"/>
    <property type="molecule type" value="Genomic_DNA"/>
</dbReference>
<accession>A0A8S3UA32</accession>
<dbReference type="GO" id="GO:0061630">
    <property type="term" value="F:ubiquitin protein ligase activity"/>
    <property type="evidence" value="ECO:0007669"/>
    <property type="project" value="TreeGrafter"/>
</dbReference>
<evidence type="ECO:0000313" key="3">
    <source>
        <dbReference type="EMBL" id="CAG2242648.1"/>
    </source>
</evidence>
<evidence type="ECO:0000259" key="2">
    <source>
        <dbReference type="PROSITE" id="PS50119"/>
    </source>
</evidence>
<keyword evidence="1" id="KW-0479">Metal-binding</keyword>
<dbReference type="SUPFAM" id="SSF57845">
    <property type="entry name" value="B-box zinc-binding domain"/>
    <property type="match status" value="1"/>
</dbReference>
<evidence type="ECO:0000313" key="4">
    <source>
        <dbReference type="Proteomes" id="UP000683360"/>
    </source>
</evidence>
<dbReference type="PANTHER" id="PTHR25462:SF229">
    <property type="entry name" value="TRANSCRIPTION INTERMEDIARY FACTOR 1-BETA"/>
    <property type="match status" value="1"/>
</dbReference>
<dbReference type="InterPro" id="IPR011042">
    <property type="entry name" value="6-blade_b-propeller_TolB-like"/>
</dbReference>
<dbReference type="Proteomes" id="UP000683360">
    <property type="component" value="Unassembled WGS sequence"/>
</dbReference>
<dbReference type="PROSITE" id="PS50119">
    <property type="entry name" value="ZF_BBOX"/>
    <property type="match status" value="1"/>
</dbReference>